<dbReference type="EMBL" id="LYVI01000015">
    <property type="protein sequence ID" value="OBU59701.1"/>
    <property type="molecule type" value="Genomic_DNA"/>
</dbReference>
<dbReference type="Pfam" id="PF00893">
    <property type="entry name" value="Multi_Drug_Res"/>
    <property type="match status" value="1"/>
</dbReference>
<organism evidence="11 12">
    <name type="scientific">Stenotrophomonas maltophilia</name>
    <name type="common">Pseudomonas maltophilia</name>
    <name type="synonym">Xanthomonas maltophilia</name>
    <dbReference type="NCBI Taxonomy" id="40324"/>
    <lineage>
        <taxon>Bacteria</taxon>
        <taxon>Pseudomonadati</taxon>
        <taxon>Pseudomonadota</taxon>
        <taxon>Gammaproteobacteria</taxon>
        <taxon>Lysobacterales</taxon>
        <taxon>Lysobacteraceae</taxon>
        <taxon>Stenotrophomonas</taxon>
        <taxon>Stenotrophomonas maltophilia group</taxon>
    </lineage>
</organism>
<dbReference type="GO" id="GO:0015220">
    <property type="term" value="F:choline transmembrane transporter activity"/>
    <property type="evidence" value="ECO:0007669"/>
    <property type="project" value="TreeGrafter"/>
</dbReference>
<evidence type="ECO:0000256" key="9">
    <source>
        <dbReference type="RuleBase" id="RU003942"/>
    </source>
</evidence>
<comment type="similarity">
    <text evidence="9">Belongs to the drug/metabolite transporter (DMT) superfamily. Small multidrug resistance (SMR) (TC 2.A.7.1) family.</text>
</comment>
<dbReference type="Proteomes" id="UP000092125">
    <property type="component" value="Unassembled WGS sequence"/>
</dbReference>
<evidence type="ECO:0000313" key="12">
    <source>
        <dbReference type="Proteomes" id="UP000092125"/>
    </source>
</evidence>
<sequence length="117" mass="12045">MTRRVPAPGPLIAWACLTVAIVAEVVGTSFMAHAARAGGWTGYLVMAGALALSYYFLALSVRRIAVGVAYAVWEGLGLTLLTLVGIAVFGESLSMQQLAGLLLAVAGIVCVTLGEAH</sequence>
<evidence type="ECO:0000256" key="5">
    <source>
        <dbReference type="ARBA" id="ARBA00022519"/>
    </source>
</evidence>
<evidence type="ECO:0000256" key="3">
    <source>
        <dbReference type="ARBA" id="ARBA00021112"/>
    </source>
</evidence>
<evidence type="ECO:0000313" key="11">
    <source>
        <dbReference type="EMBL" id="OBU59701.1"/>
    </source>
</evidence>
<evidence type="ECO:0000256" key="6">
    <source>
        <dbReference type="ARBA" id="ARBA00022692"/>
    </source>
</evidence>
<keyword evidence="8 10" id="KW-0472">Membrane</keyword>
<dbReference type="InterPro" id="IPR045324">
    <property type="entry name" value="Small_multidrug_res"/>
</dbReference>
<comment type="subcellular location">
    <subcellularLocation>
        <location evidence="1">Cell inner membrane</location>
        <topology evidence="1">Multi-pass membrane protein</topology>
    </subcellularLocation>
    <subcellularLocation>
        <location evidence="9">Cell membrane</location>
        <topology evidence="9">Multi-pass membrane protein</topology>
    </subcellularLocation>
</comment>
<dbReference type="RefSeq" id="WP_053517832.1">
    <property type="nucleotide sequence ID" value="NZ_CAXOQU010000134.1"/>
</dbReference>
<dbReference type="PANTHER" id="PTHR30561">
    <property type="entry name" value="SMR FAMILY PROTON-DEPENDENT DRUG EFFLUX TRANSPORTER SUGE"/>
    <property type="match status" value="1"/>
</dbReference>
<dbReference type="GO" id="GO:0031460">
    <property type="term" value="P:glycine betaine transport"/>
    <property type="evidence" value="ECO:0007669"/>
    <property type="project" value="TreeGrafter"/>
</dbReference>
<name>A0AAP7GRD3_STEMA</name>
<evidence type="ECO:0000256" key="10">
    <source>
        <dbReference type="SAM" id="Phobius"/>
    </source>
</evidence>
<evidence type="ECO:0000256" key="7">
    <source>
        <dbReference type="ARBA" id="ARBA00022989"/>
    </source>
</evidence>
<keyword evidence="5" id="KW-0997">Cell inner membrane</keyword>
<proteinExistence type="inferred from homology"/>
<evidence type="ECO:0000256" key="8">
    <source>
        <dbReference type="ARBA" id="ARBA00023136"/>
    </source>
</evidence>
<dbReference type="InterPro" id="IPR000390">
    <property type="entry name" value="Small_drug/metabolite_transptr"/>
</dbReference>
<keyword evidence="4" id="KW-1003">Cell membrane</keyword>
<comment type="subunit">
    <text evidence="2">Forms a complex with MdtI.</text>
</comment>
<dbReference type="InterPro" id="IPR037185">
    <property type="entry name" value="EmrE-like"/>
</dbReference>
<dbReference type="PANTHER" id="PTHR30561:SF2">
    <property type="entry name" value="SPERMIDINE EXPORT PROTEIN MDTJ"/>
    <property type="match status" value="1"/>
</dbReference>
<reference evidence="11 12" key="1">
    <citation type="submission" date="2016-05" db="EMBL/GenBank/DDBJ databases">
        <title>Draft Genome Sequences of Stenotrophomonas maltophilia Strains Sm32COP, Sm41DVV, Sm46PAILV, SmF3, SmF22, SmSOFb1 and SmCVFa1, Isolated from Different Manures, in France.</title>
        <authorList>
            <person name="Nazaret S."/>
            <person name="Bodilis J."/>
        </authorList>
    </citation>
    <scope>NUCLEOTIDE SEQUENCE [LARGE SCALE GENOMIC DNA]</scope>
    <source>
        <strain evidence="11 12">Sm41DVV</strain>
    </source>
</reference>
<accession>A0AAP7GRD3</accession>
<feature type="transmembrane region" description="Helical" evidence="10">
    <location>
        <begin position="40"/>
        <end position="57"/>
    </location>
</feature>
<evidence type="ECO:0000256" key="1">
    <source>
        <dbReference type="ARBA" id="ARBA00004429"/>
    </source>
</evidence>
<keyword evidence="6 9" id="KW-0812">Transmembrane</keyword>
<dbReference type="SUPFAM" id="SSF103481">
    <property type="entry name" value="Multidrug resistance efflux transporter EmrE"/>
    <property type="match status" value="1"/>
</dbReference>
<protein>
    <recommendedName>
        <fullName evidence="3">Spermidine export protein MdtJ</fullName>
    </recommendedName>
</protein>
<dbReference type="GO" id="GO:0015199">
    <property type="term" value="F:amino-acid betaine transmembrane transporter activity"/>
    <property type="evidence" value="ECO:0007669"/>
    <property type="project" value="TreeGrafter"/>
</dbReference>
<dbReference type="GO" id="GO:0015297">
    <property type="term" value="F:antiporter activity"/>
    <property type="evidence" value="ECO:0007669"/>
    <property type="project" value="TreeGrafter"/>
</dbReference>
<evidence type="ECO:0000256" key="4">
    <source>
        <dbReference type="ARBA" id="ARBA00022475"/>
    </source>
</evidence>
<keyword evidence="7 10" id="KW-1133">Transmembrane helix</keyword>
<gene>
    <name evidence="11" type="ORF">A9K56_17765</name>
</gene>
<dbReference type="AlphaFoldDB" id="A0AAP7GRD3"/>
<feature type="transmembrane region" description="Helical" evidence="10">
    <location>
        <begin position="64"/>
        <end position="89"/>
    </location>
</feature>
<dbReference type="GO" id="GO:1903711">
    <property type="term" value="P:spermidine transmembrane transport"/>
    <property type="evidence" value="ECO:0007669"/>
    <property type="project" value="TreeGrafter"/>
</dbReference>
<dbReference type="Gene3D" id="1.10.3730.20">
    <property type="match status" value="1"/>
</dbReference>
<comment type="caution">
    <text evidence="11">The sequence shown here is derived from an EMBL/GenBank/DDBJ whole genome shotgun (WGS) entry which is preliminary data.</text>
</comment>
<dbReference type="GO" id="GO:0005886">
    <property type="term" value="C:plasma membrane"/>
    <property type="evidence" value="ECO:0007669"/>
    <property type="project" value="UniProtKB-SubCell"/>
</dbReference>
<evidence type="ECO:0000256" key="2">
    <source>
        <dbReference type="ARBA" id="ARBA00011358"/>
    </source>
</evidence>
<feature type="transmembrane region" description="Helical" evidence="10">
    <location>
        <begin position="12"/>
        <end position="34"/>
    </location>
</feature>
<feature type="transmembrane region" description="Helical" evidence="10">
    <location>
        <begin position="95"/>
        <end position="114"/>
    </location>
</feature>